<accession>G0S9G1</accession>
<dbReference type="GeneID" id="18258614"/>
<proteinExistence type="predicted"/>
<dbReference type="AlphaFoldDB" id="G0S9G1"/>
<dbReference type="GO" id="GO:0005675">
    <property type="term" value="C:transcription factor TFIIH holo complex"/>
    <property type="evidence" value="ECO:0007669"/>
    <property type="project" value="TreeGrafter"/>
</dbReference>
<reference evidence="2 3" key="1">
    <citation type="journal article" date="2011" name="Cell">
        <title>Insight into structure and assembly of the nuclear pore complex by utilizing the genome of a eukaryotic thermophile.</title>
        <authorList>
            <person name="Amlacher S."/>
            <person name="Sarges P."/>
            <person name="Flemming D."/>
            <person name="van Noort V."/>
            <person name="Kunze R."/>
            <person name="Devos D.P."/>
            <person name="Arumugam M."/>
            <person name="Bork P."/>
            <person name="Hurt E."/>
        </authorList>
    </citation>
    <scope>NUCLEOTIDE SEQUENCE [LARGE SCALE GENOMIC DNA]</scope>
    <source>
        <strain evidence="3">DSM 1495 / CBS 144.50 / IMI 039719</strain>
    </source>
</reference>
<dbReference type="Pfam" id="PF17110">
    <property type="entry name" value="TFB6"/>
    <property type="match status" value="1"/>
</dbReference>
<evidence type="ECO:0000313" key="2">
    <source>
        <dbReference type="EMBL" id="EGS20072.1"/>
    </source>
</evidence>
<dbReference type="Proteomes" id="UP000008066">
    <property type="component" value="Unassembled WGS sequence"/>
</dbReference>
<evidence type="ECO:0000256" key="1">
    <source>
        <dbReference type="SAM" id="MobiDB-lite"/>
    </source>
</evidence>
<name>G0S9G1_CHATD</name>
<dbReference type="OrthoDB" id="5420410at2759"/>
<dbReference type="RefSeq" id="XP_006694957.1">
    <property type="nucleotide sequence ID" value="XM_006694894.1"/>
</dbReference>
<feature type="compositionally biased region" description="Low complexity" evidence="1">
    <location>
        <begin position="27"/>
        <end position="44"/>
    </location>
</feature>
<evidence type="ECO:0000313" key="3">
    <source>
        <dbReference type="Proteomes" id="UP000008066"/>
    </source>
</evidence>
<feature type="region of interest" description="Disordered" evidence="1">
    <location>
        <begin position="1"/>
        <end position="67"/>
    </location>
</feature>
<dbReference type="HOGENOM" id="CLU_062681_0_0_1"/>
<dbReference type="PANTHER" id="PTHR37781">
    <property type="entry name" value="TFIIH COMPLEX SUBUNIT"/>
    <property type="match status" value="1"/>
</dbReference>
<dbReference type="PANTHER" id="PTHR37781:SF1">
    <property type="entry name" value="ADR380WP"/>
    <property type="match status" value="1"/>
</dbReference>
<keyword evidence="3" id="KW-1185">Reference proteome</keyword>
<feature type="compositionally biased region" description="Acidic residues" evidence="1">
    <location>
        <begin position="209"/>
        <end position="218"/>
    </location>
</feature>
<organism evidence="3">
    <name type="scientific">Chaetomium thermophilum (strain DSM 1495 / CBS 144.50 / IMI 039719)</name>
    <name type="common">Thermochaetoides thermophila</name>
    <dbReference type="NCBI Taxonomy" id="759272"/>
    <lineage>
        <taxon>Eukaryota</taxon>
        <taxon>Fungi</taxon>
        <taxon>Dikarya</taxon>
        <taxon>Ascomycota</taxon>
        <taxon>Pezizomycotina</taxon>
        <taxon>Sordariomycetes</taxon>
        <taxon>Sordariomycetidae</taxon>
        <taxon>Sordariales</taxon>
        <taxon>Chaetomiaceae</taxon>
        <taxon>Thermochaetoides</taxon>
    </lineage>
</organism>
<feature type="region of interest" description="Disordered" evidence="1">
    <location>
        <begin position="199"/>
        <end position="242"/>
    </location>
</feature>
<feature type="compositionally biased region" description="Polar residues" evidence="1">
    <location>
        <begin position="14"/>
        <end position="23"/>
    </location>
</feature>
<gene>
    <name evidence="2" type="ORF">CTHT_0045760</name>
</gene>
<protein>
    <submittedName>
        <fullName evidence="2">Uncharacterized protein</fullName>
    </submittedName>
</protein>
<sequence>MEPISKVAEAPDASNVSRTNSSAGGFLPQQSLPSPAPSNISSASTTRYNATGLPHPRAHALRPGSAKEDMVRNFVSDRMMLINRRFLMKTGNSIGPDADGVEGYKNMASLQIPYFLNIASEFNTWVTGLPSSPAPTFAILRKLDHCFASLLAGEDVDTKEPLPGFERGPSAGMSRTHMVRCKSLVQQARVLIVEVMNKDKGDGPRVAETDDDEDEDNDEGKVTETETEAENGLDGPQAWNEDEERLYMDVARVYEKTLVKLGETLGEEGLLGAEE</sequence>
<dbReference type="KEGG" id="cthr:CTHT_0045760"/>
<dbReference type="eggNOG" id="ENOG502QZN7">
    <property type="taxonomic scope" value="Eukaryota"/>
</dbReference>
<feature type="compositionally biased region" description="Basic and acidic residues" evidence="1">
    <location>
        <begin position="199"/>
        <end position="208"/>
    </location>
</feature>
<dbReference type="OMA" id="TTDMVRC"/>
<dbReference type="InterPro" id="IPR031349">
    <property type="entry name" value="Tfb6"/>
</dbReference>
<dbReference type="EMBL" id="GL988043">
    <property type="protein sequence ID" value="EGS20072.1"/>
    <property type="molecule type" value="Genomic_DNA"/>
</dbReference>